<dbReference type="PANTHER" id="PTHR47272:SF1">
    <property type="entry name" value="PIGGYBAC TRANSPOSABLE ELEMENT-DERIVED PROTEIN 3-LIKE"/>
    <property type="match status" value="1"/>
</dbReference>
<feature type="transmembrane region" description="Helical" evidence="2">
    <location>
        <begin position="112"/>
        <end position="132"/>
    </location>
</feature>
<keyword evidence="4" id="KW-1185">Reference proteome</keyword>
<reference evidence="3 4" key="1">
    <citation type="submission" date="2020-03" db="EMBL/GenBank/DDBJ databases">
        <title>Dissostichus mawsoni Genome sequencing and assembly.</title>
        <authorList>
            <person name="Park H."/>
        </authorList>
    </citation>
    <scope>NUCLEOTIDE SEQUENCE [LARGE SCALE GENOMIC DNA]</scope>
    <source>
        <strain evidence="3">DM0001</strain>
        <tissue evidence="3">Muscle</tissue>
    </source>
</reference>
<dbReference type="EMBL" id="JAAKFY010000027">
    <property type="protein sequence ID" value="KAF3833199.1"/>
    <property type="molecule type" value="Genomic_DNA"/>
</dbReference>
<feature type="non-terminal residue" evidence="3">
    <location>
        <position position="1"/>
    </location>
</feature>
<keyword evidence="2" id="KW-0812">Transmembrane</keyword>
<organism evidence="3 4">
    <name type="scientific">Dissostichus mawsoni</name>
    <name type="common">Antarctic cod</name>
    <dbReference type="NCBI Taxonomy" id="36200"/>
    <lineage>
        <taxon>Eukaryota</taxon>
        <taxon>Metazoa</taxon>
        <taxon>Chordata</taxon>
        <taxon>Craniata</taxon>
        <taxon>Vertebrata</taxon>
        <taxon>Euteleostomi</taxon>
        <taxon>Actinopterygii</taxon>
        <taxon>Neopterygii</taxon>
        <taxon>Teleostei</taxon>
        <taxon>Neoteleostei</taxon>
        <taxon>Acanthomorphata</taxon>
        <taxon>Eupercaria</taxon>
        <taxon>Perciformes</taxon>
        <taxon>Notothenioidei</taxon>
        <taxon>Nototheniidae</taxon>
        <taxon>Dissostichus</taxon>
    </lineage>
</organism>
<evidence type="ECO:0000256" key="1">
    <source>
        <dbReference type="SAM" id="MobiDB-lite"/>
    </source>
</evidence>
<feature type="region of interest" description="Disordered" evidence="1">
    <location>
        <begin position="163"/>
        <end position="206"/>
    </location>
</feature>
<proteinExistence type="predicted"/>
<evidence type="ECO:0000313" key="4">
    <source>
        <dbReference type="Proteomes" id="UP000518266"/>
    </source>
</evidence>
<evidence type="ECO:0000313" key="3">
    <source>
        <dbReference type="EMBL" id="KAF3833199.1"/>
    </source>
</evidence>
<dbReference type="Proteomes" id="UP000518266">
    <property type="component" value="Unassembled WGS sequence"/>
</dbReference>
<name>A0A7J5X953_DISMA</name>
<keyword evidence="2" id="KW-1133">Transmembrane helix</keyword>
<gene>
    <name evidence="3" type="ORF">F7725_026864</name>
</gene>
<keyword evidence="2" id="KW-0472">Membrane</keyword>
<dbReference type="AlphaFoldDB" id="A0A7J5X953"/>
<accession>A0A7J5X953</accession>
<comment type="caution">
    <text evidence="3">The sequence shown here is derived from an EMBL/GenBank/DDBJ whole genome shotgun (WGS) entry which is preliminary data.</text>
</comment>
<dbReference type="OrthoDB" id="123207at2759"/>
<dbReference type="PANTHER" id="PTHR47272">
    <property type="entry name" value="DDE_TNP_1_7 DOMAIN-CONTAINING PROTEIN"/>
    <property type="match status" value="1"/>
</dbReference>
<sequence length="233" mass="26382">NATSKERSSIQCAGCDCCHPKRRKWVRTGISGMICDFDVYQGSVNGIRAKSELGLSARQVRLPNCNLEEEKSLKKKGRGSFDIRVEANHNICTSGHTCVILCWTRPMKSRRWYVYIFWHTIILAVINAWLLYKRECRALNMAKQEILNRRQFQADLASSLILRGRPSSGNGSPAATVTSRSPLNAQKRPSSGDGSPPNRAPSKRSNTKCTKCDVRLCFSDNRNCFWDYHCIHI</sequence>
<protein>
    <submittedName>
        <fullName evidence="3">Uncharacterized protein</fullName>
    </submittedName>
</protein>
<feature type="compositionally biased region" description="Polar residues" evidence="1">
    <location>
        <begin position="167"/>
        <end position="193"/>
    </location>
</feature>
<evidence type="ECO:0000256" key="2">
    <source>
        <dbReference type="SAM" id="Phobius"/>
    </source>
</evidence>